<dbReference type="InterPro" id="IPR004360">
    <property type="entry name" value="Glyas_Fos-R_dOase_dom"/>
</dbReference>
<dbReference type="CDD" id="cd07247">
    <property type="entry name" value="SgaA_N_like"/>
    <property type="match status" value="1"/>
</dbReference>
<accession>A0A840BZV2</accession>
<dbReference type="InterPro" id="IPR029068">
    <property type="entry name" value="Glyas_Bleomycin-R_OHBP_Dase"/>
</dbReference>
<dbReference type="RefSeq" id="WP_246373150.1">
    <property type="nucleotide sequence ID" value="NZ_JACIEN010000004.1"/>
</dbReference>
<protein>
    <recommendedName>
        <fullName evidence="1">VOC domain-containing protein</fullName>
    </recommendedName>
</protein>
<evidence type="ECO:0000259" key="1">
    <source>
        <dbReference type="PROSITE" id="PS51819"/>
    </source>
</evidence>
<sequence length="139" mass="15313">MSGMCPVVHFEMPYDDRERMAAFYRSAFDWQTEMLGPEMGHYVLASTTETDPETCAPVKPGMINGGFYGRNPEWPAQYPSVVVAVEDIRAAMRKVTEAGGEVLGEPMAIPGVGEYVSFYDTEGNRVSMLQPEPRAGQPA</sequence>
<name>A0A840BZV2_9HYPH</name>
<dbReference type="InterPro" id="IPR052164">
    <property type="entry name" value="Anthracycline_SecMetBiosynth"/>
</dbReference>
<dbReference type="InterPro" id="IPR037523">
    <property type="entry name" value="VOC_core"/>
</dbReference>
<gene>
    <name evidence="2" type="ORF">GGR16_003527</name>
</gene>
<dbReference type="PROSITE" id="PS51819">
    <property type="entry name" value="VOC"/>
    <property type="match status" value="1"/>
</dbReference>
<dbReference type="Proteomes" id="UP000577362">
    <property type="component" value="Unassembled WGS sequence"/>
</dbReference>
<dbReference type="Gene3D" id="3.10.180.10">
    <property type="entry name" value="2,3-Dihydroxybiphenyl 1,2-Dioxygenase, domain 1"/>
    <property type="match status" value="1"/>
</dbReference>
<dbReference type="AlphaFoldDB" id="A0A840BZV2"/>
<dbReference type="SUPFAM" id="SSF54593">
    <property type="entry name" value="Glyoxalase/Bleomycin resistance protein/Dihydroxybiphenyl dioxygenase"/>
    <property type="match status" value="1"/>
</dbReference>
<evidence type="ECO:0000313" key="3">
    <source>
        <dbReference type="Proteomes" id="UP000577362"/>
    </source>
</evidence>
<proteinExistence type="predicted"/>
<dbReference type="EMBL" id="JACIEN010000004">
    <property type="protein sequence ID" value="MBB4018480.1"/>
    <property type="molecule type" value="Genomic_DNA"/>
</dbReference>
<dbReference type="Pfam" id="PF00903">
    <property type="entry name" value="Glyoxalase"/>
    <property type="match status" value="1"/>
</dbReference>
<comment type="caution">
    <text evidence="2">The sequence shown here is derived from an EMBL/GenBank/DDBJ whole genome shotgun (WGS) entry which is preliminary data.</text>
</comment>
<reference evidence="2 3" key="1">
    <citation type="submission" date="2020-08" db="EMBL/GenBank/DDBJ databases">
        <title>Genomic Encyclopedia of Type Strains, Phase IV (KMG-IV): sequencing the most valuable type-strain genomes for metagenomic binning, comparative biology and taxonomic classification.</title>
        <authorList>
            <person name="Goeker M."/>
        </authorList>
    </citation>
    <scope>NUCLEOTIDE SEQUENCE [LARGE SCALE GENOMIC DNA]</scope>
    <source>
        <strain evidence="2 3">DSM 103737</strain>
    </source>
</reference>
<dbReference type="PANTHER" id="PTHR33993">
    <property type="entry name" value="GLYOXALASE-RELATED"/>
    <property type="match status" value="1"/>
</dbReference>
<dbReference type="PANTHER" id="PTHR33993:SF2">
    <property type="entry name" value="VOC DOMAIN-CONTAINING PROTEIN"/>
    <property type="match status" value="1"/>
</dbReference>
<feature type="domain" description="VOC" evidence="1">
    <location>
        <begin position="6"/>
        <end position="131"/>
    </location>
</feature>
<keyword evidence="3" id="KW-1185">Reference proteome</keyword>
<evidence type="ECO:0000313" key="2">
    <source>
        <dbReference type="EMBL" id="MBB4018480.1"/>
    </source>
</evidence>
<organism evidence="2 3">
    <name type="scientific">Chelatococcus caeni</name>
    <dbReference type="NCBI Taxonomy" id="1348468"/>
    <lineage>
        <taxon>Bacteria</taxon>
        <taxon>Pseudomonadati</taxon>
        <taxon>Pseudomonadota</taxon>
        <taxon>Alphaproteobacteria</taxon>
        <taxon>Hyphomicrobiales</taxon>
        <taxon>Chelatococcaceae</taxon>
        <taxon>Chelatococcus</taxon>
    </lineage>
</organism>